<dbReference type="Proteomes" id="UP000195557">
    <property type="component" value="Unassembled WGS sequence"/>
</dbReference>
<protein>
    <submittedName>
        <fullName evidence="2">Uncharacterized protein</fullName>
    </submittedName>
</protein>
<organism evidence="2">
    <name type="scientific">Ostreococcus tauri</name>
    <name type="common">Marine green alga</name>
    <dbReference type="NCBI Taxonomy" id="70448"/>
    <lineage>
        <taxon>Eukaryota</taxon>
        <taxon>Viridiplantae</taxon>
        <taxon>Chlorophyta</taxon>
        <taxon>Mamiellophyceae</taxon>
        <taxon>Mamiellales</taxon>
        <taxon>Bathycoccaceae</taxon>
        <taxon>Ostreococcus</taxon>
    </lineage>
</organism>
<dbReference type="AlphaFoldDB" id="A0A1Y5IAD0"/>
<name>A0A1Y5IAD0_OSTTA</name>
<sequence length="119" mass="13435">GVLPLLPTRSPEPLPALEKFARQNQVSWRGRRSTSPGQRSISPTDATSTQLVREGADRCKLCVSRGDEKCAHTRKTSVRTPRDAREQAFSARCTQLSIIRYLVYHVFLCKFGQSDNFLQ</sequence>
<evidence type="ECO:0000313" key="2">
    <source>
        <dbReference type="EMBL" id="OUS45607.1"/>
    </source>
</evidence>
<feature type="non-terminal residue" evidence="2">
    <location>
        <position position="1"/>
    </location>
</feature>
<reference evidence="2" key="1">
    <citation type="submission" date="2017-04" db="EMBL/GenBank/DDBJ databases">
        <title>Population genomics of picophytoplankton unveils novel chromosome hypervariability.</title>
        <authorList>
            <consortium name="DOE Joint Genome Institute"/>
            <person name="Blanc-Mathieu R."/>
            <person name="Krasovec M."/>
            <person name="Hebrard M."/>
            <person name="Yau S."/>
            <person name="Desgranges E."/>
            <person name="Martin J."/>
            <person name="Schackwitz W."/>
            <person name="Kuo A."/>
            <person name="Salin G."/>
            <person name="Donnadieu C."/>
            <person name="Desdevises Y."/>
            <person name="Sanchez-Ferandin S."/>
            <person name="Moreau H."/>
            <person name="Rivals E."/>
            <person name="Grigoriev I.V."/>
            <person name="Grimsley N."/>
            <person name="Eyre-Walker A."/>
            <person name="Piganeau G."/>
        </authorList>
    </citation>
    <scope>NUCLEOTIDE SEQUENCE [LARGE SCALE GENOMIC DNA]</scope>
    <source>
        <strain evidence="2">RCC 1115</strain>
    </source>
</reference>
<proteinExistence type="predicted"/>
<feature type="non-terminal residue" evidence="2">
    <location>
        <position position="119"/>
    </location>
</feature>
<feature type="region of interest" description="Disordered" evidence="1">
    <location>
        <begin position="23"/>
        <end position="52"/>
    </location>
</feature>
<gene>
    <name evidence="2" type="ORF">BE221DRAFT_169663</name>
</gene>
<dbReference type="EMBL" id="KZ155788">
    <property type="protein sequence ID" value="OUS45607.1"/>
    <property type="molecule type" value="Genomic_DNA"/>
</dbReference>
<accession>A0A1Y5IAD0</accession>
<evidence type="ECO:0000256" key="1">
    <source>
        <dbReference type="SAM" id="MobiDB-lite"/>
    </source>
</evidence>
<feature type="compositionally biased region" description="Polar residues" evidence="1">
    <location>
        <begin position="23"/>
        <end position="51"/>
    </location>
</feature>